<accession>A0AAW3I417</accession>
<feature type="region of interest" description="Disordered" evidence="1">
    <location>
        <begin position="40"/>
        <end position="61"/>
    </location>
</feature>
<dbReference type="EMBL" id="LGVG01000012">
    <property type="protein sequence ID" value="KNE27529.1"/>
    <property type="molecule type" value="Genomic_DNA"/>
</dbReference>
<organism evidence="2 3">
    <name type="scientific">Achromobacter spanius</name>
    <dbReference type="NCBI Taxonomy" id="217203"/>
    <lineage>
        <taxon>Bacteria</taxon>
        <taxon>Pseudomonadati</taxon>
        <taxon>Pseudomonadota</taxon>
        <taxon>Betaproteobacteria</taxon>
        <taxon>Burkholderiales</taxon>
        <taxon>Alcaligenaceae</taxon>
        <taxon>Achromobacter</taxon>
    </lineage>
</organism>
<reference evidence="2 3" key="1">
    <citation type="submission" date="2015-07" db="EMBL/GenBank/DDBJ databases">
        <title>Draft genome of Achromobacter spanius.</title>
        <authorList>
            <person name="Wang X."/>
        </authorList>
    </citation>
    <scope>NUCLEOTIDE SEQUENCE [LARGE SCALE GENOMIC DNA]</scope>
    <source>
        <strain evidence="2 3">CGMCC9173</strain>
    </source>
</reference>
<dbReference type="Proteomes" id="UP000037511">
    <property type="component" value="Unassembled WGS sequence"/>
</dbReference>
<name>A0AAW3I417_9BURK</name>
<evidence type="ECO:0000313" key="2">
    <source>
        <dbReference type="EMBL" id="KNE27529.1"/>
    </source>
</evidence>
<dbReference type="AlphaFoldDB" id="A0AAW3I417"/>
<evidence type="ECO:0000313" key="3">
    <source>
        <dbReference type="Proteomes" id="UP000037511"/>
    </source>
</evidence>
<gene>
    <name evidence="2" type="ORF">AFM18_11205</name>
</gene>
<sequence length="117" mass="12520">MRSQLPPPRNTPPLFTRWAVLAWVCACLLLAPVGNLRHALTHLGEPPTSSQDDSHPQDKPGQCSLCDLWDLLDAPLPSSFHWHAAPATTSPPASAAPTSAIAISGTWFQSRAPPLQG</sequence>
<dbReference type="RefSeq" id="WP_050446887.1">
    <property type="nucleotide sequence ID" value="NZ_CP034689.1"/>
</dbReference>
<comment type="caution">
    <text evidence="2">The sequence shown here is derived from an EMBL/GenBank/DDBJ whole genome shotgun (WGS) entry which is preliminary data.</text>
</comment>
<proteinExistence type="predicted"/>
<protein>
    <recommendedName>
        <fullName evidence="4">DUF2946 domain-containing protein</fullName>
    </recommendedName>
</protein>
<evidence type="ECO:0000256" key="1">
    <source>
        <dbReference type="SAM" id="MobiDB-lite"/>
    </source>
</evidence>
<evidence type="ECO:0008006" key="4">
    <source>
        <dbReference type="Google" id="ProtNLM"/>
    </source>
</evidence>